<dbReference type="InterPro" id="IPR008831">
    <property type="entry name" value="Mediator_Med31"/>
</dbReference>
<dbReference type="GeneID" id="5432050"/>
<name>A0A384JSM4_BOTFB</name>
<dbReference type="AlphaFoldDB" id="A0A384JSM4"/>
<dbReference type="GO" id="GO:0006355">
    <property type="term" value="P:regulation of DNA-templated transcription"/>
    <property type="evidence" value="ECO:0007669"/>
    <property type="project" value="InterPro"/>
</dbReference>
<gene>
    <name evidence="12" type="primary">Bcsoh1</name>
    <name evidence="12" type="ORF">BCIN_09g04110</name>
</gene>
<evidence type="ECO:0000256" key="8">
    <source>
        <dbReference type="ARBA" id="ARBA00023242"/>
    </source>
</evidence>
<feature type="region of interest" description="Disordered" evidence="11">
    <location>
        <begin position="101"/>
        <end position="127"/>
    </location>
</feature>
<comment type="similarity">
    <text evidence="2 10">Belongs to the Mediator complex subunit 31 family.</text>
</comment>
<sequence>MRSTALYITIKQNHSLPSIIPSSPRTHRKLELNLLYPTSLSISNFNDVITLSSSVPPCSTTKGSAKHPQISQISPGAIKSIPCFTGTFCATQHTQRENKMTTINSPPEDIKMGDGTRVTPSVSGENEEPKFGGFSRFEIELEFINAISSPHYLMHLASLSSGTLLSSPPFIAYLKYLQYFTQPPYLKFLTYPGPSLKHLELLQNENFRRDCLSIDIISLLANEDMAAVERWQKE</sequence>
<evidence type="ECO:0000313" key="13">
    <source>
        <dbReference type="Proteomes" id="UP000001798"/>
    </source>
</evidence>
<evidence type="ECO:0000256" key="2">
    <source>
        <dbReference type="ARBA" id="ARBA00006378"/>
    </source>
</evidence>
<comment type="function">
    <text evidence="9 10">Component of the Mediator complex, a coactivator involved in the regulated transcription of nearly all RNA polymerase II-dependent genes. Mediator functions as a bridge to convey information from gene-specific regulatory proteins to the basal RNA polymerase II transcription machinery. Mediator is recruited to promoters by direct interactions with regulatory proteins and serves as a scaffold for the assembly of a functional preinitiation complex with RNA polymerase II and the general transcription factors.</text>
</comment>
<reference evidence="12 13" key="3">
    <citation type="journal article" date="2017" name="Mol. Plant Pathol.">
        <title>A gapless genome sequence of the fungus Botrytis cinerea.</title>
        <authorList>
            <person name="Van Kan J.A."/>
            <person name="Stassen J.H."/>
            <person name="Mosbach A."/>
            <person name="Van Der Lee T.A."/>
            <person name="Faino L."/>
            <person name="Farmer A.D."/>
            <person name="Papasotiriou D.G."/>
            <person name="Zhou S."/>
            <person name="Seidl M.F."/>
            <person name="Cottam E."/>
            <person name="Edel D."/>
            <person name="Hahn M."/>
            <person name="Schwartz D.C."/>
            <person name="Dietrich R.A."/>
            <person name="Widdison S."/>
            <person name="Scalliet G."/>
        </authorList>
    </citation>
    <scope>NUCLEOTIDE SEQUENCE [LARGE SCALE GENOMIC DNA]</scope>
    <source>
        <strain evidence="12 13">B05.10</strain>
    </source>
</reference>
<evidence type="ECO:0000256" key="1">
    <source>
        <dbReference type="ARBA" id="ARBA00004123"/>
    </source>
</evidence>
<dbReference type="InterPro" id="IPR038089">
    <property type="entry name" value="Med31_sf"/>
</dbReference>
<dbReference type="GO" id="GO:0003712">
    <property type="term" value="F:transcription coregulator activity"/>
    <property type="evidence" value="ECO:0007669"/>
    <property type="project" value="InterPro"/>
</dbReference>
<evidence type="ECO:0000256" key="3">
    <source>
        <dbReference type="ARBA" id="ARBA00011837"/>
    </source>
</evidence>
<dbReference type="EMBL" id="CP009813">
    <property type="protein sequence ID" value="ATZ53585.1"/>
    <property type="molecule type" value="Genomic_DNA"/>
</dbReference>
<keyword evidence="8 10" id="KW-0539">Nucleus</keyword>
<evidence type="ECO:0000256" key="9">
    <source>
        <dbReference type="ARBA" id="ARBA00025687"/>
    </source>
</evidence>
<evidence type="ECO:0000256" key="10">
    <source>
        <dbReference type="RuleBase" id="RU364129"/>
    </source>
</evidence>
<evidence type="ECO:0000256" key="6">
    <source>
        <dbReference type="ARBA" id="ARBA00023159"/>
    </source>
</evidence>
<keyword evidence="5 10" id="KW-0805">Transcription regulation</keyword>
<keyword evidence="6 10" id="KW-0010">Activator</keyword>
<dbReference type="PANTHER" id="PTHR13186">
    <property type="entry name" value="MEDIATOR OF RNA POLYMERASE II TRANSCRIPTION SUBUNIT 31"/>
    <property type="match status" value="1"/>
</dbReference>
<keyword evidence="7 10" id="KW-0804">Transcription</keyword>
<dbReference type="GO" id="GO:0016592">
    <property type="term" value="C:mediator complex"/>
    <property type="evidence" value="ECO:0007669"/>
    <property type="project" value="InterPro"/>
</dbReference>
<comment type="subunit">
    <text evidence="3 10">Component of the Mediator complex.</text>
</comment>
<evidence type="ECO:0000313" key="12">
    <source>
        <dbReference type="EMBL" id="ATZ53585.1"/>
    </source>
</evidence>
<protein>
    <recommendedName>
        <fullName evidence="4 10">Mediator of RNA polymerase II transcription subunit 31</fullName>
    </recommendedName>
</protein>
<dbReference type="VEuPathDB" id="FungiDB:Bcin09g04110"/>
<reference evidence="12 13" key="2">
    <citation type="journal article" date="2012" name="Eukaryot. Cell">
        <title>Genome update of Botrytis cinerea strains B05.10 and T4.</title>
        <authorList>
            <person name="Staats M."/>
            <person name="van Kan J.A."/>
        </authorList>
    </citation>
    <scope>NUCLEOTIDE SEQUENCE [LARGE SCALE GENOMIC DNA]</scope>
    <source>
        <strain evidence="12 13">B05.10</strain>
    </source>
</reference>
<evidence type="ECO:0000256" key="5">
    <source>
        <dbReference type="ARBA" id="ARBA00023015"/>
    </source>
</evidence>
<evidence type="ECO:0000256" key="7">
    <source>
        <dbReference type="ARBA" id="ARBA00023163"/>
    </source>
</evidence>
<dbReference type="RefSeq" id="XP_001551530.2">
    <property type="nucleotide sequence ID" value="XM_001551480.2"/>
</dbReference>
<dbReference type="Gene3D" id="1.10.10.1340">
    <property type="entry name" value="Mediator of RNA polymerase II, submodule Med31 (Soh1)"/>
    <property type="match status" value="1"/>
</dbReference>
<dbReference type="FunFam" id="1.10.10.1340:FF:000002">
    <property type="entry name" value="Mediator of RNA polymerase II transcription subunit 31"/>
    <property type="match status" value="1"/>
</dbReference>
<reference evidence="12 13" key="1">
    <citation type="journal article" date="2011" name="PLoS Genet.">
        <title>Genomic analysis of the necrotrophic fungal pathogens Sclerotinia sclerotiorum and Botrytis cinerea.</title>
        <authorList>
            <person name="Amselem J."/>
            <person name="Cuomo C.A."/>
            <person name="van Kan J.A."/>
            <person name="Viaud M."/>
            <person name="Benito E.P."/>
            <person name="Couloux A."/>
            <person name="Coutinho P.M."/>
            <person name="de Vries R.P."/>
            <person name="Dyer P.S."/>
            <person name="Fillinger S."/>
            <person name="Fournier E."/>
            <person name="Gout L."/>
            <person name="Hahn M."/>
            <person name="Kohn L."/>
            <person name="Lapalu N."/>
            <person name="Plummer K.M."/>
            <person name="Pradier J.M."/>
            <person name="Quevillon E."/>
            <person name="Sharon A."/>
            <person name="Simon A."/>
            <person name="ten Have A."/>
            <person name="Tudzynski B."/>
            <person name="Tudzynski P."/>
            <person name="Wincker P."/>
            <person name="Andrew M."/>
            <person name="Anthouard V."/>
            <person name="Beever R.E."/>
            <person name="Beffa R."/>
            <person name="Benoit I."/>
            <person name="Bouzid O."/>
            <person name="Brault B."/>
            <person name="Chen Z."/>
            <person name="Choquer M."/>
            <person name="Collemare J."/>
            <person name="Cotton P."/>
            <person name="Danchin E.G."/>
            <person name="Da Silva C."/>
            <person name="Gautier A."/>
            <person name="Giraud C."/>
            <person name="Giraud T."/>
            <person name="Gonzalez C."/>
            <person name="Grossetete S."/>
            <person name="Guldener U."/>
            <person name="Henrissat B."/>
            <person name="Howlett B.J."/>
            <person name="Kodira C."/>
            <person name="Kretschmer M."/>
            <person name="Lappartient A."/>
            <person name="Leroch M."/>
            <person name="Levis C."/>
            <person name="Mauceli E."/>
            <person name="Neuveglise C."/>
            <person name="Oeser B."/>
            <person name="Pearson M."/>
            <person name="Poulain J."/>
            <person name="Poussereau N."/>
            <person name="Quesneville H."/>
            <person name="Rascle C."/>
            <person name="Schumacher J."/>
            <person name="Segurens B."/>
            <person name="Sexton A."/>
            <person name="Silva E."/>
            <person name="Sirven C."/>
            <person name="Soanes D.M."/>
            <person name="Talbot N.J."/>
            <person name="Templeton M."/>
            <person name="Yandava C."/>
            <person name="Yarden O."/>
            <person name="Zeng Q."/>
            <person name="Rollins J.A."/>
            <person name="Lebrun M.H."/>
            <person name="Dickman M."/>
        </authorList>
    </citation>
    <scope>NUCLEOTIDE SEQUENCE [LARGE SCALE GENOMIC DNA]</scope>
    <source>
        <strain evidence="12 13">B05.10</strain>
    </source>
</reference>
<dbReference type="Pfam" id="PF05669">
    <property type="entry name" value="Med31"/>
    <property type="match status" value="1"/>
</dbReference>
<organism evidence="12 13">
    <name type="scientific">Botryotinia fuckeliana (strain B05.10)</name>
    <name type="common">Noble rot fungus</name>
    <name type="synonym">Botrytis cinerea</name>
    <dbReference type="NCBI Taxonomy" id="332648"/>
    <lineage>
        <taxon>Eukaryota</taxon>
        <taxon>Fungi</taxon>
        <taxon>Dikarya</taxon>
        <taxon>Ascomycota</taxon>
        <taxon>Pezizomycotina</taxon>
        <taxon>Leotiomycetes</taxon>
        <taxon>Helotiales</taxon>
        <taxon>Sclerotiniaceae</taxon>
        <taxon>Botrytis</taxon>
    </lineage>
</organism>
<comment type="subcellular location">
    <subcellularLocation>
        <location evidence="1 10">Nucleus</location>
    </subcellularLocation>
</comment>
<keyword evidence="13" id="KW-1185">Reference proteome</keyword>
<dbReference type="KEGG" id="bfu:BCIN_09g04110"/>
<dbReference type="Proteomes" id="UP000001798">
    <property type="component" value="Chromosome 9"/>
</dbReference>
<accession>A0A384JSM4</accession>
<proteinExistence type="inferred from homology"/>
<evidence type="ECO:0000256" key="4">
    <source>
        <dbReference type="ARBA" id="ARBA00019660"/>
    </source>
</evidence>
<evidence type="ECO:0000256" key="11">
    <source>
        <dbReference type="SAM" id="MobiDB-lite"/>
    </source>
</evidence>
<dbReference type="OrthoDB" id="10257739at2759"/>